<dbReference type="GO" id="GO:0008270">
    <property type="term" value="F:zinc ion binding"/>
    <property type="evidence" value="ECO:0007669"/>
    <property type="project" value="InterPro"/>
</dbReference>
<dbReference type="PROSITE" id="PS50297">
    <property type="entry name" value="ANK_REP_REGION"/>
    <property type="match status" value="5"/>
</dbReference>
<keyword evidence="6" id="KW-0040">ANK repeat</keyword>
<feature type="repeat" description="ANK" evidence="6">
    <location>
        <begin position="334"/>
        <end position="366"/>
    </location>
</feature>
<accession>A0A4W5K1N0</accession>
<feature type="repeat" description="ANK" evidence="6">
    <location>
        <begin position="300"/>
        <end position="324"/>
    </location>
</feature>
<feature type="repeat" description="ANK" evidence="6">
    <location>
        <begin position="400"/>
        <end position="432"/>
    </location>
</feature>
<dbReference type="PANTHER" id="PTHR46307:SF2">
    <property type="entry name" value="HISTONE-LYSINE N-METHYLTRANSFERASE EHMT1"/>
    <property type="match status" value="1"/>
</dbReference>
<dbReference type="PROSITE" id="PS50867">
    <property type="entry name" value="PRE_SET"/>
    <property type="match status" value="1"/>
</dbReference>
<organism evidence="10 11">
    <name type="scientific">Hucho hucho</name>
    <name type="common">huchen</name>
    <dbReference type="NCBI Taxonomy" id="62062"/>
    <lineage>
        <taxon>Eukaryota</taxon>
        <taxon>Metazoa</taxon>
        <taxon>Chordata</taxon>
        <taxon>Craniata</taxon>
        <taxon>Vertebrata</taxon>
        <taxon>Euteleostomi</taxon>
        <taxon>Actinopterygii</taxon>
        <taxon>Neopterygii</taxon>
        <taxon>Teleostei</taxon>
        <taxon>Protacanthopterygii</taxon>
        <taxon>Salmoniformes</taxon>
        <taxon>Salmonidae</taxon>
        <taxon>Salmoninae</taxon>
        <taxon>Hucho</taxon>
    </lineage>
</organism>
<dbReference type="SMART" id="SM00317">
    <property type="entry name" value="SET"/>
    <property type="match status" value="1"/>
</dbReference>
<dbReference type="InterPro" id="IPR046341">
    <property type="entry name" value="SET_dom_sf"/>
</dbReference>
<dbReference type="PROSITE" id="PS50280">
    <property type="entry name" value="SET"/>
    <property type="match status" value="1"/>
</dbReference>
<dbReference type="GO" id="GO:0000785">
    <property type="term" value="C:chromatin"/>
    <property type="evidence" value="ECO:0007669"/>
    <property type="project" value="TreeGrafter"/>
</dbReference>
<dbReference type="SUPFAM" id="SSF82199">
    <property type="entry name" value="SET domain"/>
    <property type="match status" value="1"/>
</dbReference>
<dbReference type="Gene3D" id="2.170.270.10">
    <property type="entry name" value="SET domain"/>
    <property type="match status" value="1"/>
</dbReference>
<dbReference type="InterPro" id="IPR036770">
    <property type="entry name" value="Ankyrin_rpt-contain_sf"/>
</dbReference>
<evidence type="ECO:0000256" key="7">
    <source>
        <dbReference type="SAM" id="MobiDB-lite"/>
    </source>
</evidence>
<evidence type="ECO:0000259" key="9">
    <source>
        <dbReference type="PROSITE" id="PS50867"/>
    </source>
</evidence>
<feature type="domain" description="SET" evidence="8">
    <location>
        <begin position="576"/>
        <end position="693"/>
    </location>
</feature>
<reference evidence="10" key="2">
    <citation type="submission" date="2025-08" db="UniProtKB">
        <authorList>
            <consortium name="Ensembl"/>
        </authorList>
    </citation>
    <scope>IDENTIFICATION</scope>
</reference>
<dbReference type="Pfam" id="PF05033">
    <property type="entry name" value="Pre-SET"/>
    <property type="match status" value="1"/>
</dbReference>
<evidence type="ECO:0000256" key="1">
    <source>
        <dbReference type="ARBA" id="ARBA00004286"/>
    </source>
</evidence>
<dbReference type="Proteomes" id="UP000314982">
    <property type="component" value="Unassembled WGS sequence"/>
</dbReference>
<dbReference type="GO" id="GO:0046974">
    <property type="term" value="F:histone H3K9 methyltransferase activity"/>
    <property type="evidence" value="ECO:0007669"/>
    <property type="project" value="TreeGrafter"/>
</dbReference>
<feature type="repeat" description="ANK" evidence="6">
    <location>
        <begin position="267"/>
        <end position="299"/>
    </location>
</feature>
<comment type="subcellular location">
    <subcellularLocation>
        <location evidence="1">Chromosome</location>
    </subcellularLocation>
</comment>
<evidence type="ECO:0000259" key="8">
    <source>
        <dbReference type="PROSITE" id="PS50280"/>
    </source>
</evidence>
<dbReference type="GO" id="GO:0032259">
    <property type="term" value="P:methylation"/>
    <property type="evidence" value="ECO:0007669"/>
    <property type="project" value="UniProtKB-KW"/>
</dbReference>
<dbReference type="FunFam" id="2.170.270.10:FF:000005">
    <property type="entry name" value="Euchromatic histone-lysine N-methyltransferase 2"/>
    <property type="match status" value="1"/>
</dbReference>
<evidence type="ECO:0000256" key="6">
    <source>
        <dbReference type="PROSITE-ProRule" id="PRU00023"/>
    </source>
</evidence>
<keyword evidence="3" id="KW-0489">Methyltransferase</keyword>
<feature type="repeat" description="ANK" evidence="6">
    <location>
        <begin position="234"/>
        <end position="266"/>
    </location>
</feature>
<keyword evidence="2" id="KW-0158">Chromosome</keyword>
<reference evidence="10" key="3">
    <citation type="submission" date="2025-09" db="UniProtKB">
        <authorList>
            <consortium name="Ensembl"/>
        </authorList>
    </citation>
    <scope>IDENTIFICATION</scope>
</reference>
<evidence type="ECO:0000256" key="5">
    <source>
        <dbReference type="ARBA" id="ARBA00022853"/>
    </source>
</evidence>
<sequence>MVLCAGVSGASVEPDMVQELPLCSCRMETPKSREILTLADRKCMATESVDRQLSRCQSAVLKHEMMRPSNSVQLLVLCEDHRAGMVKHQCCPGCGFFCRAGTFMECQPDINISHRFHRACASVLKGQTFCPHCGEEASKAKEVTIAKADTTSTVPATRAAHDPATPRTAEGRADTTTGGCIPVTDFFHVSCIRPKKLRFHPKQLFISAKQGEIQKVLLMLVDGVDPNFKMESQSRRTPLHVASEAGHQEICHLLVQSGANLDICDEDQRTPLMEACENNHLEAVCYLLRAGAIASHKDVEGFTCLHLAAKIGHYNIVEHLLSTGLIDINCQDDGGWTAMIWATEYKHLEQVKMLLNKGADINIRDKEENICLHWAAFSGSVEIAELLLESKCDLHAVNIHGDSPLHIAARENRLECVTLFLSRGADVNLKNREGETPPDCCSHSSRVWLTLQTNRRAKEARSDIARGYERVPVPCVNSVDSEPCPDNYKYVPDNCVTSPMNIDKNITHLQYCVCKDDCSSSSCMCGQLSLRCWYDKDGRLLPEFCREEPPLIFECNHACSCWRTCKNRVVQNGLRVRLQLFRTSRMGWGVRALQEIPQGTFVCEYVGEIISDAEADVRENDSYLFNLDSKEGDVYCIDARFYGNISRFINHMCEPNLFPCRVFTAHQDLRFPHIAFFACKTIKAGEELGFDYGNHFWDIKGKHFSCECGSPKCKYSAAVIALRQDTLNRKQVCMFDVCLKCYK</sequence>
<dbReference type="AlphaFoldDB" id="A0A4W5K1N0"/>
<dbReference type="PRINTS" id="PR01415">
    <property type="entry name" value="ANKYRIN"/>
</dbReference>
<dbReference type="SMART" id="SM00468">
    <property type="entry name" value="PreSET"/>
    <property type="match status" value="1"/>
</dbReference>
<feature type="region of interest" description="Disordered" evidence="7">
    <location>
        <begin position="153"/>
        <end position="174"/>
    </location>
</feature>
<dbReference type="Gene3D" id="1.25.40.20">
    <property type="entry name" value="Ankyrin repeat-containing domain"/>
    <property type="match status" value="1"/>
</dbReference>
<dbReference type="InterPro" id="IPR002110">
    <property type="entry name" value="Ankyrin_rpt"/>
</dbReference>
<dbReference type="GO" id="GO:0005634">
    <property type="term" value="C:nucleus"/>
    <property type="evidence" value="ECO:0007669"/>
    <property type="project" value="InterPro"/>
</dbReference>
<keyword evidence="11" id="KW-1185">Reference proteome</keyword>
<evidence type="ECO:0000256" key="2">
    <source>
        <dbReference type="ARBA" id="ARBA00022454"/>
    </source>
</evidence>
<proteinExistence type="predicted"/>
<evidence type="ECO:0000313" key="10">
    <source>
        <dbReference type="Ensembl" id="ENSHHUP00000009807.1"/>
    </source>
</evidence>
<dbReference type="PANTHER" id="PTHR46307">
    <property type="entry name" value="G9A, ISOFORM B"/>
    <property type="match status" value="1"/>
</dbReference>
<name>A0A4W5K1N0_9TELE</name>
<evidence type="ECO:0000313" key="11">
    <source>
        <dbReference type="Proteomes" id="UP000314982"/>
    </source>
</evidence>
<feature type="domain" description="Pre-SET" evidence="9">
    <location>
        <begin position="510"/>
        <end position="573"/>
    </location>
</feature>
<evidence type="ECO:0000256" key="4">
    <source>
        <dbReference type="ARBA" id="ARBA00022691"/>
    </source>
</evidence>
<dbReference type="Pfam" id="PF21533">
    <property type="entry name" value="EHMT1-2_CRR"/>
    <property type="match status" value="1"/>
</dbReference>
<dbReference type="Pfam" id="PF13637">
    <property type="entry name" value="Ank_4"/>
    <property type="match status" value="1"/>
</dbReference>
<protein>
    <submittedName>
        <fullName evidence="10">Euchromatic histone-lysine N-methyltransferase 1b</fullName>
    </submittedName>
</protein>
<dbReference type="InterPro" id="IPR001214">
    <property type="entry name" value="SET_dom"/>
</dbReference>
<dbReference type="CDD" id="cd20905">
    <property type="entry name" value="EHMT_ZBD"/>
    <property type="match status" value="1"/>
</dbReference>
<dbReference type="GeneTree" id="ENSGT00940000156002"/>
<dbReference type="SUPFAM" id="SSF48403">
    <property type="entry name" value="Ankyrin repeat"/>
    <property type="match status" value="1"/>
</dbReference>
<dbReference type="Pfam" id="PF12796">
    <property type="entry name" value="Ank_2"/>
    <property type="match status" value="2"/>
</dbReference>
<keyword evidence="5" id="KW-0156">Chromatin regulator</keyword>
<keyword evidence="3" id="KW-0808">Transferase</keyword>
<dbReference type="Pfam" id="PF00856">
    <property type="entry name" value="SET"/>
    <property type="match status" value="1"/>
</dbReference>
<feature type="repeat" description="ANK" evidence="6">
    <location>
        <begin position="367"/>
        <end position="399"/>
    </location>
</feature>
<dbReference type="GO" id="GO:0002039">
    <property type="term" value="F:p53 binding"/>
    <property type="evidence" value="ECO:0007669"/>
    <property type="project" value="InterPro"/>
</dbReference>
<evidence type="ECO:0000256" key="3">
    <source>
        <dbReference type="ARBA" id="ARBA00022603"/>
    </source>
</evidence>
<reference evidence="11" key="1">
    <citation type="submission" date="2018-06" db="EMBL/GenBank/DDBJ databases">
        <title>Genome assembly of Danube salmon.</title>
        <authorList>
            <person name="Macqueen D.J."/>
            <person name="Gundappa M.K."/>
        </authorList>
    </citation>
    <scope>NUCLEOTIDE SEQUENCE [LARGE SCALE GENOMIC DNA]</scope>
</reference>
<dbReference type="InterPro" id="IPR007728">
    <property type="entry name" value="Pre-SET_dom"/>
</dbReference>
<dbReference type="PROSITE" id="PS50088">
    <property type="entry name" value="ANK_REPEAT"/>
    <property type="match status" value="6"/>
</dbReference>
<dbReference type="InterPro" id="IPR043550">
    <property type="entry name" value="EHMT1/EHMT2"/>
</dbReference>
<dbReference type="Ensembl" id="ENSHHUT00000010111.1">
    <property type="protein sequence ID" value="ENSHHUP00000009807.1"/>
    <property type="gene ID" value="ENSHHUG00000005666.1"/>
</dbReference>
<dbReference type="InterPro" id="IPR047762">
    <property type="entry name" value="EHMT_CRR"/>
</dbReference>
<keyword evidence="4" id="KW-0949">S-adenosyl-L-methionine</keyword>
<dbReference type="GO" id="GO:0000122">
    <property type="term" value="P:negative regulation of transcription by RNA polymerase II"/>
    <property type="evidence" value="ECO:0007669"/>
    <property type="project" value="TreeGrafter"/>
</dbReference>
<dbReference type="SMART" id="SM00248">
    <property type="entry name" value="ANK"/>
    <property type="match status" value="6"/>
</dbReference>